<gene>
    <name evidence="1" type="ORF">COT93_02755</name>
</gene>
<proteinExistence type="predicted"/>
<dbReference type="Proteomes" id="UP000229972">
    <property type="component" value="Unassembled WGS sequence"/>
</dbReference>
<accession>A0A2H0VAJ2</accession>
<evidence type="ECO:0000313" key="2">
    <source>
        <dbReference type="Proteomes" id="UP000229972"/>
    </source>
</evidence>
<dbReference type="EMBL" id="PFAL01000025">
    <property type="protein sequence ID" value="PIR95389.1"/>
    <property type="molecule type" value="Genomic_DNA"/>
</dbReference>
<comment type="caution">
    <text evidence="1">The sequence shown here is derived from an EMBL/GenBank/DDBJ whole genome shotgun (WGS) entry which is preliminary data.</text>
</comment>
<sequence length="839" mass="92368">MGECDRLDDNGDCVNFTEIASEAQRFDVDTNKNTTGYSVLDQYNVGQMREVGINLGTAASYDFENGAAPPQATIINDPTSSGGTDYPAHGISYLQVPGDKLIKVGSSDISLGSGRHSYYVNYLINTKNTSAKARLLITDTGGTVLKDSVTKKELKFDSSSNTWTRQVNKFTLDGPQSISIRLSSDNTSSGSFVYFDDINIEPVLEVGTDKYVARDCRLYPTTESLTCSSKNENVVSHGLEGYCLVYDPANPGVCLMWYPVDRIGSTRDKNFSSGYNGVFPLYYCAAVSGNFDVVEKRVLLEYHDTVSGSVKMCDKTYSDSGWLGADDPVCDSFSSCPDNGGYYCPDDYHAYVAWNPEPTGDSDATLFCLPNEDPLNKFPAFKVKNPAPYDGSSHPYFTAEDMELIPGLTNFNVIGLYSTNRETRACDGQYSFYEGLALYTGSTGSPELNARGTLLEPNIRIYDYNNPLAQTQYSQLKYINTDTGVDAATGVPNLPLANDSGQIYNFTCNRFEEVVDENGNNKAWVDRVGSSSIYPDTTPKFFVDNSNKWYGDGVNSNNYNLDKYGRNNAEGIFGAAAFPEGFNLANYSNRIPLRNQYGTSPIVAGRPYGCEPGSGTGCPLIGYCDSDETVFCLIGHDTTCGGGGICKPLWNPINTLSTTSTPPNYEQILSKLFLKSYAGYRFSGTYQSAGSYGDYTREGKVPGIFPFGESDSYCAQTNSRGTYENLDSFCPIYPRVSNVNLYYGDTTLALKSGLRSGETFKLIQKGIYRLVFNSSVDSQQLPLQNIVIDWGDGSVQTITSEDQHPNPTNPHIFYHYYTRSGNIKISVRIKDNWEYYGDN</sequence>
<name>A0A2H0VAJ2_9BACT</name>
<reference evidence="2" key="1">
    <citation type="submission" date="2017-09" db="EMBL/GenBank/DDBJ databases">
        <title>Depth-based differentiation of microbial function through sediment-hosted aquifers and enrichment of novel symbionts in the deep terrestrial subsurface.</title>
        <authorList>
            <person name="Probst A.J."/>
            <person name="Ladd B."/>
            <person name="Jarett J.K."/>
            <person name="Geller-Mcgrath D.E."/>
            <person name="Sieber C.M.K."/>
            <person name="Emerson J.B."/>
            <person name="Anantharaman K."/>
            <person name="Thomas B.C."/>
            <person name="Malmstrom R."/>
            <person name="Stieglmeier M."/>
            <person name="Klingl A."/>
            <person name="Woyke T."/>
            <person name="Ryan C.M."/>
            <person name="Banfield J.F."/>
        </authorList>
    </citation>
    <scope>NUCLEOTIDE SEQUENCE [LARGE SCALE GENOMIC DNA]</scope>
</reference>
<organism evidence="1 2">
    <name type="scientific">Candidatus Falkowbacteria bacterium CG10_big_fil_rev_8_21_14_0_10_37_18</name>
    <dbReference type="NCBI Taxonomy" id="1974562"/>
    <lineage>
        <taxon>Bacteria</taxon>
        <taxon>Candidatus Falkowiibacteriota</taxon>
    </lineage>
</organism>
<dbReference type="AlphaFoldDB" id="A0A2H0VAJ2"/>
<evidence type="ECO:0000313" key="1">
    <source>
        <dbReference type="EMBL" id="PIR95389.1"/>
    </source>
</evidence>
<protein>
    <submittedName>
        <fullName evidence="1">Uncharacterized protein</fullName>
    </submittedName>
</protein>